<evidence type="ECO:0000313" key="9">
    <source>
        <dbReference type="Proteomes" id="UP000559987"/>
    </source>
</evidence>
<evidence type="ECO:0000256" key="3">
    <source>
        <dbReference type="ARBA" id="ARBA00022692"/>
    </source>
</evidence>
<dbReference type="EMBL" id="JACHXZ010000004">
    <property type="protein sequence ID" value="MBB3169739.1"/>
    <property type="molecule type" value="Genomic_DNA"/>
</dbReference>
<dbReference type="GO" id="GO:0005886">
    <property type="term" value="C:plasma membrane"/>
    <property type="evidence" value="ECO:0007669"/>
    <property type="project" value="UniProtKB-SubCell"/>
</dbReference>
<keyword evidence="5 6" id="KW-0472">Membrane</keyword>
<dbReference type="Gene3D" id="1.10.287.1260">
    <property type="match status" value="1"/>
</dbReference>
<evidence type="ECO:0000256" key="1">
    <source>
        <dbReference type="ARBA" id="ARBA00004141"/>
    </source>
</evidence>
<keyword evidence="3 6" id="KW-0812">Transmembrane</keyword>
<feature type="transmembrane region" description="Helical" evidence="6">
    <location>
        <begin position="20"/>
        <end position="41"/>
    </location>
</feature>
<dbReference type="RefSeq" id="WP_183911230.1">
    <property type="nucleotide sequence ID" value="NZ_JACHXZ010000004.1"/>
</dbReference>
<evidence type="ECO:0000256" key="6">
    <source>
        <dbReference type="RuleBase" id="RU369025"/>
    </source>
</evidence>
<dbReference type="PANTHER" id="PTHR30221:SF1">
    <property type="entry name" value="SMALL-CONDUCTANCE MECHANOSENSITIVE CHANNEL"/>
    <property type="match status" value="1"/>
</dbReference>
<dbReference type="Pfam" id="PF00924">
    <property type="entry name" value="MS_channel_2nd"/>
    <property type="match status" value="1"/>
</dbReference>
<protein>
    <recommendedName>
        <fullName evidence="6">Small-conductance mechanosensitive channel</fullName>
    </recommendedName>
</protein>
<dbReference type="InterPro" id="IPR010920">
    <property type="entry name" value="LSM_dom_sf"/>
</dbReference>
<keyword evidence="6" id="KW-0407">Ion channel</keyword>
<keyword evidence="6" id="KW-0406">Ion transport</keyword>
<keyword evidence="6" id="KW-1003">Cell membrane</keyword>
<keyword evidence="6" id="KW-0997">Cell inner membrane</keyword>
<comment type="caution">
    <text evidence="6">Lacks conserved residue(s) required for the propagation of feature annotation.</text>
</comment>
<evidence type="ECO:0000256" key="2">
    <source>
        <dbReference type="ARBA" id="ARBA00008017"/>
    </source>
</evidence>
<dbReference type="SUPFAM" id="SSF82861">
    <property type="entry name" value="Mechanosensitive channel protein MscS (YggB), transmembrane region"/>
    <property type="match status" value="1"/>
</dbReference>
<keyword evidence="9" id="KW-1185">Reference proteome</keyword>
<evidence type="ECO:0000313" key="8">
    <source>
        <dbReference type="EMBL" id="MBB3169739.1"/>
    </source>
</evidence>
<organism evidence="8 9">
    <name type="scientific">Simiduia aestuariiviva</name>
    <dbReference type="NCBI Taxonomy" id="1510459"/>
    <lineage>
        <taxon>Bacteria</taxon>
        <taxon>Pseudomonadati</taxon>
        <taxon>Pseudomonadota</taxon>
        <taxon>Gammaproteobacteria</taxon>
        <taxon>Cellvibrionales</taxon>
        <taxon>Cellvibrionaceae</taxon>
        <taxon>Simiduia</taxon>
    </lineage>
</organism>
<reference evidence="8 9" key="1">
    <citation type="submission" date="2020-08" db="EMBL/GenBank/DDBJ databases">
        <title>Genomic Encyclopedia of Type Strains, Phase III (KMG-III): the genomes of soil and plant-associated and newly described type strains.</title>
        <authorList>
            <person name="Whitman W."/>
        </authorList>
    </citation>
    <scope>NUCLEOTIDE SEQUENCE [LARGE SCALE GENOMIC DNA]</scope>
    <source>
        <strain evidence="8 9">CECT 8571</strain>
    </source>
</reference>
<dbReference type="PANTHER" id="PTHR30221">
    <property type="entry name" value="SMALL-CONDUCTANCE MECHANOSENSITIVE CHANNEL"/>
    <property type="match status" value="1"/>
</dbReference>
<dbReference type="GO" id="GO:0008381">
    <property type="term" value="F:mechanosensitive monoatomic ion channel activity"/>
    <property type="evidence" value="ECO:0007669"/>
    <property type="project" value="InterPro"/>
</dbReference>
<name>A0A839UTI7_9GAMM</name>
<comment type="similarity">
    <text evidence="2 6">Belongs to the MscS (TC 1.A.23) family.</text>
</comment>
<comment type="subcellular location">
    <subcellularLocation>
        <location evidence="6">Cell inner membrane</location>
        <topology evidence="6">Multi-pass membrane protein</topology>
    </subcellularLocation>
    <subcellularLocation>
        <location evidence="1">Membrane</location>
        <topology evidence="1">Multi-pass membrane protein</topology>
    </subcellularLocation>
</comment>
<comment type="subunit">
    <text evidence="6">Homoheptamer.</text>
</comment>
<comment type="function">
    <text evidence="6">Mechanosensitive channel that participates in the regulation of osmotic pressure changes within the cell, opening in response to stretch forces in the membrane lipid bilayer, without the need for other proteins. Contributes to normal resistance to hypoosmotic shock. Forms an ion channel of 1.0 nanosiemens conductance with a slight preference for anions.</text>
</comment>
<dbReference type="AlphaFoldDB" id="A0A839UTI7"/>
<keyword evidence="4 6" id="KW-1133">Transmembrane helix</keyword>
<keyword evidence="6" id="KW-0813">Transport</keyword>
<dbReference type="InterPro" id="IPR006685">
    <property type="entry name" value="MscS_channel_2nd"/>
</dbReference>
<evidence type="ECO:0000259" key="7">
    <source>
        <dbReference type="Pfam" id="PF00924"/>
    </source>
</evidence>
<accession>A0A839UTI7</accession>
<comment type="caution">
    <text evidence="8">The sequence shown here is derived from an EMBL/GenBank/DDBJ whole genome shotgun (WGS) entry which is preliminary data.</text>
</comment>
<dbReference type="InterPro" id="IPR011014">
    <property type="entry name" value="MscS_channel_TM-2"/>
</dbReference>
<sequence length="272" mass="30074">MEMPSEALEKFLTLFSPGKLMAIALLVAAAWLLLTLMLYLLQQLALQFPRHRLLINRIYPLTRVIIWSAVVLYAVVGIIQPHASVLFAIMGSAGLALGLATQEPIKNMVSGLIIMINPPYRVGDMVNLAGHYGEVIKLEWSVTWLRTFDDNTVMVPNAEALKTAVSNSNSGALDEQIAVTLQLPAHSDHQRAMQLAREATLCSPYCFLKKPVAVLLGTENVMGQVMLTITIKAYVLDVRLERRFATDIHVRVIDAYKTAGLWPLPFEPVNAA</sequence>
<dbReference type="Proteomes" id="UP000559987">
    <property type="component" value="Unassembled WGS sequence"/>
</dbReference>
<dbReference type="InterPro" id="IPR045275">
    <property type="entry name" value="MscS_archaea/bacteria_type"/>
</dbReference>
<gene>
    <name evidence="8" type="ORF">FHS30_002952</name>
</gene>
<evidence type="ECO:0000256" key="5">
    <source>
        <dbReference type="ARBA" id="ARBA00023136"/>
    </source>
</evidence>
<feature type="domain" description="Mechanosensitive ion channel MscS" evidence="7">
    <location>
        <begin position="104"/>
        <end position="169"/>
    </location>
</feature>
<evidence type="ECO:0000256" key="4">
    <source>
        <dbReference type="ARBA" id="ARBA00022989"/>
    </source>
</evidence>
<dbReference type="InterPro" id="IPR023408">
    <property type="entry name" value="MscS_beta-dom_sf"/>
</dbReference>
<feature type="transmembrane region" description="Helical" evidence="6">
    <location>
        <begin position="61"/>
        <end position="79"/>
    </location>
</feature>
<dbReference type="Gene3D" id="2.30.30.60">
    <property type="match status" value="1"/>
</dbReference>
<proteinExistence type="inferred from homology"/>
<dbReference type="SUPFAM" id="SSF50182">
    <property type="entry name" value="Sm-like ribonucleoproteins"/>
    <property type="match status" value="1"/>
</dbReference>